<dbReference type="SUPFAM" id="SSF55729">
    <property type="entry name" value="Acyl-CoA N-acyltransferases (Nat)"/>
    <property type="match status" value="1"/>
</dbReference>
<name>A0A0D9Y0D3_9ORYZ</name>
<protein>
    <recommendedName>
        <fullName evidence="2">N-acetyltransferase domain-containing protein</fullName>
    </recommendedName>
</protein>
<organism evidence="3 4">
    <name type="scientific">Leersia perrieri</name>
    <dbReference type="NCBI Taxonomy" id="77586"/>
    <lineage>
        <taxon>Eukaryota</taxon>
        <taxon>Viridiplantae</taxon>
        <taxon>Streptophyta</taxon>
        <taxon>Embryophyta</taxon>
        <taxon>Tracheophyta</taxon>
        <taxon>Spermatophyta</taxon>
        <taxon>Magnoliopsida</taxon>
        <taxon>Liliopsida</taxon>
        <taxon>Poales</taxon>
        <taxon>Poaceae</taxon>
        <taxon>BOP clade</taxon>
        <taxon>Oryzoideae</taxon>
        <taxon>Oryzeae</taxon>
        <taxon>Oryzinae</taxon>
        <taxon>Leersia</taxon>
    </lineage>
</organism>
<dbReference type="Pfam" id="PF00583">
    <property type="entry name" value="Acetyltransf_1"/>
    <property type="match status" value="1"/>
</dbReference>
<feature type="domain" description="N-acetyltransferase" evidence="2">
    <location>
        <begin position="37"/>
        <end position="212"/>
    </location>
</feature>
<dbReference type="PROSITE" id="PS51186">
    <property type="entry name" value="GNAT"/>
    <property type="match status" value="1"/>
</dbReference>
<feature type="region of interest" description="Disordered" evidence="1">
    <location>
        <begin position="1"/>
        <end position="26"/>
    </location>
</feature>
<dbReference type="PANTHER" id="PTHR47370">
    <property type="entry name" value="ACYL-COA N-ACYLTRANSFERASES (NAT) SUPERFAMILY PROTEIN"/>
    <property type="match status" value="1"/>
</dbReference>
<sequence>MTSHPCAARPRKGSSKNNKNMALNGTTTAIATPKSEVLIREYDQERDLEAIEKLERSCEIGTGKGFAIVTNMMGDPLCRIRLFPLHIMLELVGVARGCVKRVFTGVSTNTTTVLAGYILGLRVSPSHRRKGIGSTLVNSLESWASRHGARHVVAAADAANAASRALFSPRRGIEVLSLPTTARRRRMTWPCIGGGGSAECGEFGFVMAYGIDGEGGEAEVRRLVRALWGHAGGEARRGEGGEWCKAMVVEAEEGDAVARHVLRGGRRRRRRAWRVDDVWMVKSWGGGRDGAAVAATARRRFVDPKDF</sequence>
<dbReference type="Gene3D" id="3.40.630.30">
    <property type="match status" value="1"/>
</dbReference>
<dbReference type="GO" id="GO:0016747">
    <property type="term" value="F:acyltransferase activity, transferring groups other than amino-acyl groups"/>
    <property type="evidence" value="ECO:0007669"/>
    <property type="project" value="InterPro"/>
</dbReference>
<dbReference type="PANTHER" id="PTHR47370:SF4">
    <property type="entry name" value="N-ACETYLTRANSFERASE HLS1-LIKE-RELATED"/>
    <property type="match status" value="1"/>
</dbReference>
<keyword evidence="4" id="KW-1185">Reference proteome</keyword>
<dbReference type="InterPro" id="IPR016181">
    <property type="entry name" value="Acyl_CoA_acyltransferase"/>
</dbReference>
<dbReference type="CDD" id="cd04301">
    <property type="entry name" value="NAT_SF"/>
    <property type="match status" value="1"/>
</dbReference>
<reference evidence="4" key="2">
    <citation type="submission" date="2013-12" db="EMBL/GenBank/DDBJ databases">
        <authorList>
            <person name="Yu Y."/>
            <person name="Lee S."/>
            <person name="de Baynast K."/>
            <person name="Wissotski M."/>
            <person name="Liu L."/>
            <person name="Talag J."/>
            <person name="Goicoechea J."/>
            <person name="Angelova A."/>
            <person name="Jetty R."/>
            <person name="Kudrna D."/>
            <person name="Golser W."/>
            <person name="Rivera L."/>
            <person name="Zhang J."/>
            <person name="Wing R."/>
        </authorList>
    </citation>
    <scope>NUCLEOTIDE SEQUENCE</scope>
</reference>
<dbReference type="STRING" id="77586.A0A0D9Y0D3"/>
<evidence type="ECO:0000313" key="3">
    <source>
        <dbReference type="EnsemblPlants" id="LPERR12G12990.1"/>
    </source>
</evidence>
<evidence type="ECO:0000259" key="2">
    <source>
        <dbReference type="PROSITE" id="PS51186"/>
    </source>
</evidence>
<evidence type="ECO:0000256" key="1">
    <source>
        <dbReference type="SAM" id="MobiDB-lite"/>
    </source>
</evidence>
<dbReference type="InterPro" id="IPR000182">
    <property type="entry name" value="GNAT_dom"/>
</dbReference>
<dbReference type="InterPro" id="IPR052810">
    <property type="entry name" value="Plant_NAT"/>
</dbReference>
<dbReference type="Proteomes" id="UP000032180">
    <property type="component" value="Chromosome 12"/>
</dbReference>
<dbReference type="AlphaFoldDB" id="A0A0D9Y0D3"/>
<reference evidence="3 4" key="1">
    <citation type="submission" date="2012-08" db="EMBL/GenBank/DDBJ databases">
        <title>Oryza genome evolution.</title>
        <authorList>
            <person name="Wing R.A."/>
        </authorList>
    </citation>
    <scope>NUCLEOTIDE SEQUENCE</scope>
</reference>
<evidence type="ECO:0000313" key="4">
    <source>
        <dbReference type="Proteomes" id="UP000032180"/>
    </source>
</evidence>
<dbReference type="eggNOG" id="ENOG502QQCN">
    <property type="taxonomic scope" value="Eukaryota"/>
</dbReference>
<dbReference type="HOGENOM" id="CLU_907228_0_0_1"/>
<reference evidence="3" key="3">
    <citation type="submission" date="2015-04" db="UniProtKB">
        <authorList>
            <consortium name="EnsemblPlants"/>
        </authorList>
    </citation>
    <scope>IDENTIFICATION</scope>
</reference>
<dbReference type="Gramene" id="LPERR12G12990.1">
    <property type="protein sequence ID" value="LPERR12G12990.1"/>
    <property type="gene ID" value="LPERR12G12990"/>
</dbReference>
<accession>A0A0D9Y0D3</accession>
<dbReference type="EnsemblPlants" id="LPERR12G12990.1">
    <property type="protein sequence ID" value="LPERR12G12990.1"/>
    <property type="gene ID" value="LPERR12G12990"/>
</dbReference>
<feature type="compositionally biased region" description="Polar residues" evidence="1">
    <location>
        <begin position="15"/>
        <end position="26"/>
    </location>
</feature>
<proteinExistence type="predicted"/>